<comment type="caution">
    <text evidence="2">The sequence shown here is derived from an EMBL/GenBank/DDBJ whole genome shotgun (WGS) entry which is preliminary data.</text>
</comment>
<accession>A0A3D5Q985</accession>
<organism evidence="2 3">
    <name type="scientific">Flexistipes sinusarabici</name>
    <dbReference type="NCBI Taxonomy" id="2352"/>
    <lineage>
        <taxon>Bacteria</taxon>
        <taxon>Pseudomonadati</taxon>
        <taxon>Deferribacterota</taxon>
        <taxon>Deferribacteres</taxon>
        <taxon>Deferribacterales</taxon>
        <taxon>Flexistipitaceae</taxon>
        <taxon>Flexistipes</taxon>
    </lineage>
</organism>
<feature type="domain" description="AAA+ ATPase" evidence="1">
    <location>
        <begin position="17"/>
        <end position="134"/>
    </location>
</feature>
<dbReference type="Proteomes" id="UP000262325">
    <property type="component" value="Unassembled WGS sequence"/>
</dbReference>
<dbReference type="SMART" id="SM00382">
    <property type="entry name" value="AAA"/>
    <property type="match status" value="1"/>
</dbReference>
<dbReference type="AlphaFoldDB" id="A0A3D5Q985"/>
<name>A0A3D5Q985_FLESI</name>
<dbReference type="Pfam" id="PF13173">
    <property type="entry name" value="AAA_14"/>
    <property type="match status" value="1"/>
</dbReference>
<dbReference type="SUPFAM" id="SSF52540">
    <property type="entry name" value="P-loop containing nucleoside triphosphate hydrolases"/>
    <property type="match status" value="1"/>
</dbReference>
<dbReference type="InterPro" id="IPR025420">
    <property type="entry name" value="DUF4143"/>
</dbReference>
<evidence type="ECO:0000313" key="2">
    <source>
        <dbReference type="EMBL" id="HCW92234.1"/>
    </source>
</evidence>
<dbReference type="EMBL" id="DPPF01000020">
    <property type="protein sequence ID" value="HCW92234.1"/>
    <property type="molecule type" value="Genomic_DNA"/>
</dbReference>
<evidence type="ECO:0000259" key="1">
    <source>
        <dbReference type="SMART" id="SM00382"/>
    </source>
</evidence>
<evidence type="ECO:0000313" key="3">
    <source>
        <dbReference type="Proteomes" id="UP000262325"/>
    </source>
</evidence>
<protein>
    <submittedName>
        <fullName evidence="2">ATPase</fullName>
    </submittedName>
</protein>
<gene>
    <name evidence="2" type="ORF">DHM44_00965</name>
</gene>
<dbReference type="InterPro" id="IPR027417">
    <property type="entry name" value="P-loop_NTPase"/>
</dbReference>
<reference evidence="2 3" key="1">
    <citation type="journal article" date="2018" name="Nat. Biotechnol.">
        <title>A standardized bacterial taxonomy based on genome phylogeny substantially revises the tree of life.</title>
        <authorList>
            <person name="Parks D.H."/>
            <person name="Chuvochina M."/>
            <person name="Waite D.W."/>
            <person name="Rinke C."/>
            <person name="Skarshewski A."/>
            <person name="Chaumeil P.A."/>
            <person name="Hugenholtz P."/>
        </authorList>
    </citation>
    <scope>NUCLEOTIDE SEQUENCE [LARGE SCALE GENOMIC DNA]</scope>
    <source>
        <strain evidence="2">UBA8672</strain>
    </source>
</reference>
<dbReference type="Gene3D" id="3.40.50.300">
    <property type="entry name" value="P-loop containing nucleotide triphosphate hydrolases"/>
    <property type="match status" value="1"/>
</dbReference>
<dbReference type="InterPro" id="IPR041682">
    <property type="entry name" value="AAA_14"/>
</dbReference>
<dbReference type="PANTHER" id="PTHR43566">
    <property type="entry name" value="CONSERVED PROTEIN"/>
    <property type="match status" value="1"/>
</dbReference>
<sequence length="375" mass="43895">MYIKRDIGKEIQKRLFSGKVIILYGARQVGKTTLVKQILSQRKDDALYLNCDEPDIVDMLSRKTSTEIKDLFGNKKLVVIDEAQRVKDIGITLKIIIDNIENVQVVATGSSSFDLSNNVSEPLTGRKYEFFLPSLSVEELQDKYSGLEIKRLLENFVIYGMYPDIVLNSADREINLKSLTDSYLFKDVLMYQNIKSPDILRKLLQALALQIGSEVSYTELSRLLGIDKKTVESYINILEKAFIIFKLNPYSSNLRKELKRLRKIYFYDTGIRNALINNFNPSHLRQDWGVLWENFIIAERLKYLNNHLLNKNCYFWRNIYKQEVDYLEEDGGGIDAYEIKWNKDKAKLPKMFSDYYSVDRFKTINQNNFFEFFIT</sequence>
<dbReference type="Pfam" id="PF13635">
    <property type="entry name" value="DUF4143"/>
    <property type="match status" value="1"/>
</dbReference>
<proteinExistence type="predicted"/>
<dbReference type="PANTHER" id="PTHR43566:SF1">
    <property type="entry name" value="AAA+ ATPASE DOMAIN-CONTAINING PROTEIN"/>
    <property type="match status" value="1"/>
</dbReference>
<dbReference type="InterPro" id="IPR003593">
    <property type="entry name" value="AAA+_ATPase"/>
</dbReference>